<dbReference type="GO" id="GO:0007155">
    <property type="term" value="P:cell adhesion"/>
    <property type="evidence" value="ECO:0007669"/>
    <property type="project" value="UniProtKB-KW"/>
</dbReference>
<reference evidence="8 9" key="1">
    <citation type="journal article" date="2018" name="Gigascience">
        <title>Genomes of trombidid mites reveal novel predicted allergens and laterally-transferred genes associated with secondary metabolism.</title>
        <authorList>
            <person name="Dong X."/>
            <person name="Chaisiri K."/>
            <person name="Xia D."/>
            <person name="Armstrong S.D."/>
            <person name="Fang Y."/>
            <person name="Donnelly M.J."/>
            <person name="Kadowaki T."/>
            <person name="McGarry J.W."/>
            <person name="Darby A.C."/>
            <person name="Makepeace B.L."/>
        </authorList>
    </citation>
    <scope>NUCLEOTIDE SEQUENCE [LARGE SCALE GENOMIC DNA]</scope>
    <source>
        <strain evidence="8">UoL-UT</strain>
    </source>
</reference>
<evidence type="ECO:0000256" key="2">
    <source>
        <dbReference type="ARBA" id="ARBA00004613"/>
    </source>
</evidence>
<dbReference type="PANTHER" id="PTHR46806">
    <property type="entry name" value="F5/8 TYPE C DOMAIN-CONTAINING PROTEIN"/>
    <property type="match status" value="1"/>
</dbReference>
<keyword evidence="4" id="KW-0130">Cell adhesion</keyword>
<dbReference type="GO" id="GO:0005886">
    <property type="term" value="C:plasma membrane"/>
    <property type="evidence" value="ECO:0007669"/>
    <property type="project" value="TreeGrafter"/>
</dbReference>
<keyword evidence="3" id="KW-0964">Secreted</keyword>
<dbReference type="GO" id="GO:0012505">
    <property type="term" value="C:endomembrane system"/>
    <property type="evidence" value="ECO:0007669"/>
    <property type="project" value="UniProtKB-SubCell"/>
</dbReference>
<evidence type="ECO:0000259" key="7">
    <source>
        <dbReference type="PROSITE" id="PS50022"/>
    </source>
</evidence>
<feature type="domain" description="F5/8 type C" evidence="7">
    <location>
        <begin position="1"/>
        <end position="106"/>
    </location>
</feature>
<gene>
    <name evidence="8" type="ORF">B4U80_12829</name>
</gene>
<dbReference type="AlphaFoldDB" id="A0A443SK08"/>
<dbReference type="GO" id="GO:0005576">
    <property type="term" value="C:extracellular region"/>
    <property type="evidence" value="ECO:0007669"/>
    <property type="project" value="UniProtKB-SubCell"/>
</dbReference>
<dbReference type="Gene3D" id="2.60.120.260">
    <property type="entry name" value="Galactose-binding domain-like"/>
    <property type="match status" value="1"/>
</dbReference>
<comment type="caution">
    <text evidence="8">The sequence shown here is derived from an EMBL/GenBank/DDBJ whole genome shotgun (WGS) entry which is preliminary data.</text>
</comment>
<dbReference type="Proteomes" id="UP000288716">
    <property type="component" value="Unassembled WGS sequence"/>
</dbReference>
<evidence type="ECO:0000256" key="6">
    <source>
        <dbReference type="ARBA" id="ARBA00023157"/>
    </source>
</evidence>
<dbReference type="SUPFAM" id="SSF49785">
    <property type="entry name" value="Galactose-binding domain-like"/>
    <property type="match status" value="1"/>
</dbReference>
<keyword evidence="5" id="KW-0472">Membrane</keyword>
<dbReference type="OrthoDB" id="6512039at2759"/>
<dbReference type="VEuPathDB" id="VectorBase:LDEU004177"/>
<evidence type="ECO:0000313" key="8">
    <source>
        <dbReference type="EMBL" id="RWS27864.1"/>
    </source>
</evidence>
<sequence>MRTGDCYNELLKGAKLSASSQLSDDRSPKDAIIHGEQIDGGNAWTAAQSDFGQYLLIDLGKKHNITAIATAGKQFTSEFVQEYRLDYGNDGQDFSNYRDRNGNIKV</sequence>
<evidence type="ECO:0000256" key="5">
    <source>
        <dbReference type="ARBA" id="ARBA00023136"/>
    </source>
</evidence>
<dbReference type="InterPro" id="IPR050633">
    <property type="entry name" value="Neuropilin_MCO_CoagFactor"/>
</dbReference>
<dbReference type="PROSITE" id="PS50022">
    <property type="entry name" value="FA58C_3"/>
    <property type="match status" value="1"/>
</dbReference>
<dbReference type="InterPro" id="IPR000421">
    <property type="entry name" value="FA58C"/>
</dbReference>
<evidence type="ECO:0000256" key="4">
    <source>
        <dbReference type="ARBA" id="ARBA00022889"/>
    </source>
</evidence>
<dbReference type="InterPro" id="IPR008979">
    <property type="entry name" value="Galactose-bd-like_sf"/>
</dbReference>
<keyword evidence="6" id="KW-1015">Disulfide bond</keyword>
<dbReference type="EMBL" id="NCKV01001728">
    <property type="protein sequence ID" value="RWS27864.1"/>
    <property type="molecule type" value="Genomic_DNA"/>
</dbReference>
<dbReference type="GO" id="GO:0038023">
    <property type="term" value="F:signaling receptor activity"/>
    <property type="evidence" value="ECO:0007669"/>
    <property type="project" value="TreeGrafter"/>
</dbReference>
<protein>
    <submittedName>
        <fullName evidence="8">Neurexin-4-like protein</fullName>
    </submittedName>
</protein>
<name>A0A443SK08_9ACAR</name>
<proteinExistence type="predicted"/>
<dbReference type="Pfam" id="PF00754">
    <property type="entry name" value="F5_F8_type_C"/>
    <property type="match status" value="1"/>
</dbReference>
<evidence type="ECO:0000256" key="3">
    <source>
        <dbReference type="ARBA" id="ARBA00022525"/>
    </source>
</evidence>
<dbReference type="PANTHER" id="PTHR46806:SF5">
    <property type="entry name" value="F5_8 TYPE C DOMAIN-CONTAINING PROTEIN"/>
    <property type="match status" value="1"/>
</dbReference>
<organism evidence="8 9">
    <name type="scientific">Leptotrombidium deliense</name>
    <dbReference type="NCBI Taxonomy" id="299467"/>
    <lineage>
        <taxon>Eukaryota</taxon>
        <taxon>Metazoa</taxon>
        <taxon>Ecdysozoa</taxon>
        <taxon>Arthropoda</taxon>
        <taxon>Chelicerata</taxon>
        <taxon>Arachnida</taxon>
        <taxon>Acari</taxon>
        <taxon>Acariformes</taxon>
        <taxon>Trombidiformes</taxon>
        <taxon>Prostigmata</taxon>
        <taxon>Anystina</taxon>
        <taxon>Parasitengona</taxon>
        <taxon>Trombiculoidea</taxon>
        <taxon>Trombiculidae</taxon>
        <taxon>Leptotrombidium</taxon>
    </lineage>
</organism>
<evidence type="ECO:0000313" key="9">
    <source>
        <dbReference type="Proteomes" id="UP000288716"/>
    </source>
</evidence>
<accession>A0A443SK08</accession>
<keyword evidence="9" id="KW-1185">Reference proteome</keyword>
<dbReference type="STRING" id="299467.A0A443SK08"/>
<evidence type="ECO:0000256" key="1">
    <source>
        <dbReference type="ARBA" id="ARBA00004184"/>
    </source>
</evidence>
<comment type="subcellular location">
    <subcellularLocation>
        <location evidence="1">Endomembrane system</location>
        <topology evidence="1">Peripheral membrane protein</topology>
    </subcellularLocation>
    <subcellularLocation>
        <location evidence="2">Secreted</location>
    </subcellularLocation>
</comment>